<evidence type="ECO:0000256" key="1">
    <source>
        <dbReference type="ARBA" id="ARBA00024322"/>
    </source>
</evidence>
<proteinExistence type="predicted"/>
<reference evidence="3 4" key="1">
    <citation type="submission" date="2019-02" db="EMBL/GenBank/DDBJ databases">
        <title>Deep-cultivation of Planctomycetes and their phenomic and genomic characterization uncovers novel biology.</title>
        <authorList>
            <person name="Wiegand S."/>
            <person name="Jogler M."/>
            <person name="Boedeker C."/>
            <person name="Pinto D."/>
            <person name="Vollmers J."/>
            <person name="Rivas-Marin E."/>
            <person name="Kohn T."/>
            <person name="Peeters S.H."/>
            <person name="Heuer A."/>
            <person name="Rast P."/>
            <person name="Oberbeckmann S."/>
            <person name="Bunk B."/>
            <person name="Jeske O."/>
            <person name="Meyerdierks A."/>
            <person name="Storesund J.E."/>
            <person name="Kallscheuer N."/>
            <person name="Luecker S."/>
            <person name="Lage O.M."/>
            <person name="Pohl T."/>
            <person name="Merkel B.J."/>
            <person name="Hornburger P."/>
            <person name="Mueller R.-W."/>
            <person name="Bruemmer F."/>
            <person name="Labrenz M."/>
            <person name="Spormann A.M."/>
            <person name="Op den Camp H."/>
            <person name="Overmann J."/>
            <person name="Amann R."/>
            <person name="Jetten M.S.M."/>
            <person name="Mascher T."/>
            <person name="Medema M.H."/>
            <person name="Devos D.P."/>
            <person name="Kaster A.-K."/>
            <person name="Ovreas L."/>
            <person name="Rohde M."/>
            <person name="Galperin M.Y."/>
            <person name="Jogler C."/>
        </authorList>
    </citation>
    <scope>NUCLEOTIDE SEQUENCE [LARGE SCALE GENOMIC DNA]</scope>
    <source>
        <strain evidence="3 4">Pla133</strain>
    </source>
</reference>
<evidence type="ECO:0000313" key="4">
    <source>
        <dbReference type="Proteomes" id="UP000316921"/>
    </source>
</evidence>
<dbReference type="PROSITE" id="PS51932">
    <property type="entry name" value="BMV"/>
    <property type="match status" value="1"/>
</dbReference>
<protein>
    <submittedName>
        <fullName evidence="3">Ethanolamine utilization protein EutN</fullName>
    </submittedName>
</protein>
<organism evidence="3 4">
    <name type="scientific">Engelhardtia mirabilis</name>
    <dbReference type="NCBI Taxonomy" id="2528011"/>
    <lineage>
        <taxon>Bacteria</taxon>
        <taxon>Pseudomonadati</taxon>
        <taxon>Planctomycetota</taxon>
        <taxon>Planctomycetia</taxon>
        <taxon>Planctomycetia incertae sedis</taxon>
        <taxon>Engelhardtia</taxon>
    </lineage>
</organism>
<keyword evidence="2" id="KW-1283">Bacterial microcompartment</keyword>
<dbReference type="InterPro" id="IPR036677">
    <property type="entry name" value="EutN_CcmL_sf"/>
</dbReference>
<dbReference type="Gene3D" id="2.40.50.220">
    <property type="entry name" value="EutN/Ccml"/>
    <property type="match status" value="1"/>
</dbReference>
<dbReference type="Pfam" id="PF03319">
    <property type="entry name" value="EutN_CcmL"/>
    <property type="match status" value="1"/>
</dbReference>
<dbReference type="GO" id="GO:0031469">
    <property type="term" value="C:bacterial microcompartment"/>
    <property type="evidence" value="ECO:0007669"/>
    <property type="project" value="UniProtKB-SubCell"/>
</dbReference>
<evidence type="ECO:0000313" key="3">
    <source>
        <dbReference type="EMBL" id="QDU69087.1"/>
    </source>
</evidence>
<dbReference type="Proteomes" id="UP000316921">
    <property type="component" value="Chromosome"/>
</dbReference>
<keyword evidence="4" id="KW-1185">Reference proteome</keyword>
<comment type="subcellular location">
    <subcellularLocation>
        <location evidence="1">Bacterial microcompartment</location>
    </subcellularLocation>
</comment>
<gene>
    <name evidence="3" type="primary">eutN_1</name>
    <name evidence="3" type="ORF">Pla133_42030</name>
</gene>
<name>A0A518BQ42_9BACT</name>
<dbReference type="PANTHER" id="PTHR36539:SF1">
    <property type="entry name" value="BACTERIAL MICROCOMPARTMENT SHELL VERTEX PROTEIN EUTN"/>
    <property type="match status" value="1"/>
</dbReference>
<dbReference type="SUPFAM" id="SSF159133">
    <property type="entry name" value="EutN/CcmL-like"/>
    <property type="match status" value="1"/>
</dbReference>
<dbReference type="EMBL" id="CP036287">
    <property type="protein sequence ID" value="QDU69087.1"/>
    <property type="molecule type" value="Genomic_DNA"/>
</dbReference>
<dbReference type="KEGG" id="pbap:Pla133_42030"/>
<dbReference type="PANTHER" id="PTHR36539">
    <property type="entry name" value="ETHANOLAMINE UTILIZATION PROTEIN EUTN"/>
    <property type="match status" value="1"/>
</dbReference>
<dbReference type="RefSeq" id="WP_145068670.1">
    <property type="nucleotide sequence ID" value="NZ_CP036287.1"/>
</dbReference>
<dbReference type="InterPro" id="IPR004992">
    <property type="entry name" value="EutN_CcmL"/>
</dbReference>
<sequence>MYLARVIGRLVASQSYEGLARVPYQLIQPLDENGAPMGATLVACTAISSGPGDLVTYVDGREAALALEETFVPVDATILGFVEQATRLGEIIGREEAPA</sequence>
<dbReference type="AlphaFoldDB" id="A0A518BQ42"/>
<accession>A0A518BQ42</accession>
<evidence type="ECO:0000256" key="2">
    <source>
        <dbReference type="ARBA" id="ARBA00024446"/>
    </source>
</evidence>